<comment type="caution">
    <text evidence="2">The sequence shown here is derived from an EMBL/GenBank/DDBJ whole genome shotgun (WGS) entry which is preliminary data.</text>
</comment>
<evidence type="ECO:0000256" key="1">
    <source>
        <dbReference type="SAM" id="MobiDB-lite"/>
    </source>
</evidence>
<feature type="compositionally biased region" description="Basic residues" evidence="1">
    <location>
        <begin position="1002"/>
        <end position="1037"/>
    </location>
</feature>
<gene>
    <name evidence="2" type="ORF">CCMP2556_LOCUS49432</name>
</gene>
<feature type="compositionally biased region" description="Basic and acidic residues" evidence="1">
    <location>
        <begin position="167"/>
        <end position="176"/>
    </location>
</feature>
<organism evidence="2 3">
    <name type="scientific">Durusdinium trenchii</name>
    <dbReference type="NCBI Taxonomy" id="1381693"/>
    <lineage>
        <taxon>Eukaryota</taxon>
        <taxon>Sar</taxon>
        <taxon>Alveolata</taxon>
        <taxon>Dinophyceae</taxon>
        <taxon>Suessiales</taxon>
        <taxon>Symbiodiniaceae</taxon>
        <taxon>Durusdinium</taxon>
    </lineage>
</organism>
<feature type="compositionally biased region" description="Low complexity" evidence="1">
    <location>
        <begin position="1038"/>
        <end position="1078"/>
    </location>
</feature>
<feature type="compositionally biased region" description="Low complexity" evidence="1">
    <location>
        <begin position="1102"/>
        <end position="1117"/>
    </location>
</feature>
<name>A0ABP0RZY2_9DINO</name>
<reference evidence="2 3" key="1">
    <citation type="submission" date="2024-02" db="EMBL/GenBank/DDBJ databases">
        <authorList>
            <person name="Chen Y."/>
            <person name="Shah S."/>
            <person name="Dougan E. K."/>
            <person name="Thang M."/>
            <person name="Chan C."/>
        </authorList>
    </citation>
    <scope>NUCLEOTIDE SEQUENCE [LARGE SCALE GENOMIC DNA]</scope>
</reference>
<proteinExistence type="predicted"/>
<feature type="region of interest" description="Disordered" evidence="1">
    <location>
        <begin position="163"/>
        <end position="189"/>
    </location>
</feature>
<feature type="compositionally biased region" description="Low complexity" evidence="1">
    <location>
        <begin position="1085"/>
        <end position="1094"/>
    </location>
</feature>
<keyword evidence="3" id="KW-1185">Reference proteome</keyword>
<protein>
    <submittedName>
        <fullName evidence="2">Uncharacterized protein</fullName>
    </submittedName>
</protein>
<dbReference type="Proteomes" id="UP001642484">
    <property type="component" value="Unassembled WGS sequence"/>
</dbReference>
<feature type="compositionally biased region" description="Basic and acidic residues" evidence="1">
    <location>
        <begin position="1132"/>
        <end position="1142"/>
    </location>
</feature>
<sequence>MDDLREQPVDLAANTPVYYVEELSPWLPTPVCYEHDSEFWWNVGYLHDKLLQEGEMGEPMGKFVAKLRILLQEEREFLGQAIYIKPSPQEQQATRRDALDATACTSKALVYFLVAVTDTARSVSRLDFGKAYLKKLALLAVGILNASGGGHSYLRNGQHIKQVNSKSQEEKERESELAPDSIVPWDGANDDVQPTAPGRAREHKSVRVDPNQVWEWYQDSVNIAGVSFPQLVRTKERSKDGGCTSGACRHWLAKLQSMYLKRASMGLQGENHYNLISDAARHSCRETLVSAIFSRHNNIGVYCTSQVLKSSKMAHPGEIECSLTVERLLATRKQERMAAYRFLQGLSHQLSLVTNGAVGMSSFLCDNPALGHLDNVLHIVKGHMVFLVDKVTKRTTATVNLLDLVNHNILIAGMDQGPSNMAACGFLHQQAMTQFYFDPFHRCNRDLKLAANSVAPKAVRTRLSMAHLCSTYLWTLSYKPFRQGAFFQEKTELLEMFLNSEGEDSELLERFADLVALDMGVESVDLSLLAELKTFRNKSSCVKSGRWFSWSNSAHDHFGEFWASRMLLTALFPDECPDTRTTSTTFAELRKEAGGLKLALKCCSWNTWFSVRAMKLANDVLWTWYSKTVKKIKTPHHGLERLAQMADGQWMSDAQFTGLINLFSDWGDFETVLQYDKCSLRHLEQSKLQNYLDDLWFYVLGCLNKRASSMCMHNSPPEVYAAAVVLDDPVRTVAAVQLMKNDWDILRRLEHSKSQSTSEILDDVRYTVSKPMRLVYQLYQADLTEKGRDILASLVTRLPDTKFVEDIHQTIRGKAQSQPHEKLNHRQIQSLVETSQTFESRGILHPAALDKKAMLSRWASTKPSDSKQQWKFILDHSIYVATSLMPVLASDVGLVLSVHGWEKVIKCTLREHGQRLTFRELAILGELELDVDVDSLNKDQLLQALASKVGDDDFVEEIKRRIEEKKKVPDDECDADDELAEAVLEMMDQDDLQEFAELKQKEKNKRKAKAKAKGKAKMKARAKLIKKHVKQKVKRRLSFSAEAVPSASAAAASSSRPELADASSLPSASADPPSVVEPSLPPAEEPSAAPSVEPCLPPPVVVMPSLPLPSSAAELEPGVADVVPASQAPSEASDRRRGERGPNVHKTPGSLSDISPPGCSISLNCSLTESVSVFV</sequence>
<feature type="region of interest" description="Disordered" evidence="1">
    <location>
        <begin position="1001"/>
        <end position="1155"/>
    </location>
</feature>
<evidence type="ECO:0000313" key="3">
    <source>
        <dbReference type="Proteomes" id="UP001642484"/>
    </source>
</evidence>
<evidence type="ECO:0000313" key="2">
    <source>
        <dbReference type="EMBL" id="CAK9105657.1"/>
    </source>
</evidence>
<accession>A0ABP0RZY2</accession>
<dbReference type="EMBL" id="CAXAMN010026783">
    <property type="protein sequence ID" value="CAK9105657.1"/>
    <property type="molecule type" value="Genomic_DNA"/>
</dbReference>